<accession>A0AAV6ZRX8</accession>
<name>A0AAV6ZRX8_ENGPU</name>
<dbReference type="InterPro" id="IPR020864">
    <property type="entry name" value="MACPF"/>
</dbReference>
<keyword evidence="6" id="KW-0204">Cytolysis</keyword>
<dbReference type="GO" id="GO:0001771">
    <property type="term" value="P:immunological synapse formation"/>
    <property type="evidence" value="ECO:0007669"/>
    <property type="project" value="TreeGrafter"/>
</dbReference>
<dbReference type="AlphaFoldDB" id="A0AAV6ZRX8"/>
<dbReference type="GO" id="GO:0005576">
    <property type="term" value="C:extracellular region"/>
    <property type="evidence" value="ECO:0007669"/>
    <property type="project" value="UniProtKB-SubCell"/>
</dbReference>
<dbReference type="SMART" id="SM00239">
    <property type="entry name" value="C2"/>
    <property type="match status" value="1"/>
</dbReference>
<evidence type="ECO:0000259" key="9">
    <source>
        <dbReference type="PROSITE" id="PS50004"/>
    </source>
</evidence>
<dbReference type="Gene3D" id="2.60.40.150">
    <property type="entry name" value="C2 domain"/>
    <property type="match status" value="1"/>
</dbReference>
<dbReference type="EMBL" id="WNYA01000329">
    <property type="protein sequence ID" value="KAG8548773.1"/>
    <property type="molecule type" value="Genomic_DNA"/>
</dbReference>
<dbReference type="InterPro" id="IPR035892">
    <property type="entry name" value="C2_domain_sf"/>
</dbReference>
<evidence type="ECO:0000256" key="4">
    <source>
        <dbReference type="ARBA" id="ARBA00022525"/>
    </source>
</evidence>
<evidence type="ECO:0000259" key="10">
    <source>
        <dbReference type="PROSITE" id="PS51412"/>
    </source>
</evidence>
<dbReference type="Pfam" id="PF01823">
    <property type="entry name" value="MACPF"/>
    <property type="match status" value="1"/>
</dbReference>
<dbReference type="InterPro" id="IPR052784">
    <property type="entry name" value="Perforin-1_pore-forming"/>
</dbReference>
<dbReference type="GO" id="GO:0051607">
    <property type="term" value="P:defense response to virus"/>
    <property type="evidence" value="ECO:0007669"/>
    <property type="project" value="TreeGrafter"/>
</dbReference>
<dbReference type="PANTHER" id="PTHR46096">
    <property type="entry name" value="PERFORIN-1"/>
    <property type="match status" value="1"/>
</dbReference>
<feature type="domain" description="MACPF" evidence="10">
    <location>
        <begin position="1"/>
        <end position="316"/>
    </location>
</feature>
<dbReference type="SUPFAM" id="SSF49562">
    <property type="entry name" value="C2 domain (Calcium/lipid-binding domain, CaLB)"/>
    <property type="match status" value="1"/>
</dbReference>
<dbReference type="PROSITE" id="PS50004">
    <property type="entry name" value="C2"/>
    <property type="match status" value="1"/>
</dbReference>
<evidence type="ECO:0000313" key="12">
    <source>
        <dbReference type="Proteomes" id="UP000824782"/>
    </source>
</evidence>
<keyword evidence="4" id="KW-0964">Secreted</keyword>
<evidence type="ECO:0000256" key="2">
    <source>
        <dbReference type="ARBA" id="ARBA00004613"/>
    </source>
</evidence>
<dbReference type="GO" id="GO:0016020">
    <property type="term" value="C:membrane"/>
    <property type="evidence" value="ECO:0007669"/>
    <property type="project" value="UniProtKB-SubCell"/>
</dbReference>
<proteinExistence type="inferred from homology"/>
<reference evidence="11" key="1">
    <citation type="thesis" date="2020" institute="ProQuest LLC" country="789 East Eisenhower Parkway, Ann Arbor, MI, USA">
        <title>Comparative Genomics and Chromosome Evolution.</title>
        <authorList>
            <person name="Mudd A.B."/>
        </authorList>
    </citation>
    <scope>NUCLEOTIDE SEQUENCE</scope>
    <source>
        <strain evidence="11">237g6f4</strain>
        <tissue evidence="11">Blood</tissue>
    </source>
</reference>
<evidence type="ECO:0000256" key="1">
    <source>
        <dbReference type="ARBA" id="ARBA00004370"/>
    </source>
</evidence>
<comment type="similarity">
    <text evidence="3">Belongs to the complement C6/C7/C8/C9 family.</text>
</comment>
<dbReference type="GO" id="GO:0031640">
    <property type="term" value="P:killing of cells of another organism"/>
    <property type="evidence" value="ECO:0007669"/>
    <property type="project" value="UniProtKB-KW"/>
</dbReference>
<comment type="caution">
    <text evidence="11">The sequence shown here is derived from an EMBL/GenBank/DDBJ whole genome shotgun (WGS) entry which is preliminary data.</text>
</comment>
<feature type="domain" description="C2" evidence="9">
    <location>
        <begin position="337"/>
        <end position="452"/>
    </location>
</feature>
<dbReference type="Pfam" id="PF00168">
    <property type="entry name" value="C2"/>
    <property type="match status" value="1"/>
</dbReference>
<keyword evidence="12" id="KW-1185">Reference proteome</keyword>
<sequence>CKEARFVPGHTLLGEGIDIVTMKTTGSFLFDLQEVEKRCTVCENPHNQNVLQKLPKALVDWRPESTCSRNIQGSVSQSKVSVANDVTTTVENDWKVGLNVTAYVSDGIVAVGGSHSKMAKFADSKSLTDTYNFLSHKLECSFYSFGLGSNASFTPHYEKALSELPDSYNTMTKATYRHLISNFGTHYITRVRAGGLSKYLTAVRTCQLEMNGLKVDEVKDCLSVEAKVELSDITKSASINSKYEHCKNKLRKTQFGGDFHTEFNEYVSEMESLKTHPGLVSYSLDSIHTLVRIRGPKRENLRLAISDYVNERALIQRCTCPGGRTLKLGSDCLCSCPASRYTSSNCCPTSRGAAKLHVTILYGTGLKGDWFSETDAYVIFGFDSSSITTPTIPDNDNPKWEQKFNMGEVELSAGKKYTIQVWDEDKGGDDFLGKCEKVLSSGKTPETCYLNRGSVAYSMSVTCADHLQGMFCQDYVPVPPSV</sequence>
<dbReference type="PROSITE" id="PS00279">
    <property type="entry name" value="MACPF_1"/>
    <property type="match status" value="1"/>
</dbReference>
<dbReference type="SMART" id="SM00457">
    <property type="entry name" value="MACPF"/>
    <property type="match status" value="1"/>
</dbReference>
<comment type="subcellular location">
    <subcellularLocation>
        <location evidence="1">Membrane</location>
    </subcellularLocation>
    <subcellularLocation>
        <location evidence="2">Secreted</location>
    </subcellularLocation>
</comment>
<protein>
    <submittedName>
        <fullName evidence="11">Uncharacterized protein</fullName>
    </submittedName>
</protein>
<keyword evidence="8" id="KW-1015">Disulfide bond</keyword>
<dbReference type="GO" id="GO:0022829">
    <property type="term" value="F:wide pore channel activity"/>
    <property type="evidence" value="ECO:0007669"/>
    <property type="project" value="TreeGrafter"/>
</dbReference>
<keyword evidence="7" id="KW-0472">Membrane</keyword>
<feature type="non-terminal residue" evidence="11">
    <location>
        <position position="1"/>
    </location>
</feature>
<dbReference type="PROSITE" id="PS51412">
    <property type="entry name" value="MACPF_2"/>
    <property type="match status" value="1"/>
</dbReference>
<dbReference type="PANTHER" id="PTHR46096:SF3">
    <property type="entry name" value="PERFORIN-1"/>
    <property type="match status" value="1"/>
</dbReference>
<dbReference type="InterPro" id="IPR000008">
    <property type="entry name" value="C2_dom"/>
</dbReference>
<dbReference type="GO" id="GO:0001913">
    <property type="term" value="P:T cell mediated cytotoxicity"/>
    <property type="evidence" value="ECO:0007669"/>
    <property type="project" value="TreeGrafter"/>
</dbReference>
<organism evidence="11 12">
    <name type="scientific">Engystomops pustulosus</name>
    <name type="common">Tungara frog</name>
    <name type="synonym">Physalaemus pustulosus</name>
    <dbReference type="NCBI Taxonomy" id="76066"/>
    <lineage>
        <taxon>Eukaryota</taxon>
        <taxon>Metazoa</taxon>
        <taxon>Chordata</taxon>
        <taxon>Craniata</taxon>
        <taxon>Vertebrata</taxon>
        <taxon>Euteleostomi</taxon>
        <taxon>Amphibia</taxon>
        <taxon>Batrachia</taxon>
        <taxon>Anura</taxon>
        <taxon>Neobatrachia</taxon>
        <taxon>Hyloidea</taxon>
        <taxon>Leptodactylidae</taxon>
        <taxon>Leiuperinae</taxon>
        <taxon>Engystomops</taxon>
    </lineage>
</organism>
<evidence type="ECO:0000256" key="8">
    <source>
        <dbReference type="ARBA" id="ARBA00023157"/>
    </source>
</evidence>
<evidence type="ECO:0000256" key="6">
    <source>
        <dbReference type="ARBA" id="ARBA00022852"/>
    </source>
</evidence>
<gene>
    <name evidence="11" type="ORF">GDO81_024237</name>
</gene>
<keyword evidence="5" id="KW-0732">Signal</keyword>
<dbReference type="Proteomes" id="UP000824782">
    <property type="component" value="Unassembled WGS sequence"/>
</dbReference>
<evidence type="ECO:0000313" key="11">
    <source>
        <dbReference type="EMBL" id="KAG8548773.1"/>
    </source>
</evidence>
<dbReference type="InterPro" id="IPR020863">
    <property type="entry name" value="MACPF_CS"/>
</dbReference>
<evidence type="ECO:0000256" key="5">
    <source>
        <dbReference type="ARBA" id="ARBA00022729"/>
    </source>
</evidence>
<evidence type="ECO:0000256" key="7">
    <source>
        <dbReference type="ARBA" id="ARBA00023136"/>
    </source>
</evidence>
<evidence type="ECO:0000256" key="3">
    <source>
        <dbReference type="ARBA" id="ARBA00009214"/>
    </source>
</evidence>